<keyword evidence="2" id="KW-0227">DNA damage</keyword>
<dbReference type="Proteomes" id="UP000001916">
    <property type="component" value="Chromosome"/>
</dbReference>
<dbReference type="HOGENOM" id="CLU_113751_0_0_0"/>
<comment type="similarity">
    <text evidence="1">Belongs to the RAD52 family.</text>
</comment>
<name>D7BBJ8_ALLS1</name>
<evidence type="ECO:0000256" key="2">
    <source>
        <dbReference type="ARBA" id="ARBA00022763"/>
    </source>
</evidence>
<accession>D7BBJ8</accession>
<reference evidence="4 5" key="1">
    <citation type="journal article" date="2010" name="Stand. Genomic Sci.">
        <title>Complete genome sequence of Meiothermus silvanus type strain (VI-R2).</title>
        <authorList>
            <person name="Sikorski J."/>
            <person name="Tindall B.J."/>
            <person name="Lowry S."/>
            <person name="Lucas S."/>
            <person name="Nolan M."/>
            <person name="Copeland A."/>
            <person name="Glavina Del Rio T."/>
            <person name="Tice H."/>
            <person name="Cheng J.F."/>
            <person name="Han C."/>
            <person name="Pitluck S."/>
            <person name="Liolios K."/>
            <person name="Ivanova N."/>
            <person name="Mavromatis K."/>
            <person name="Mikhailova N."/>
            <person name="Pati A."/>
            <person name="Goodwin L."/>
            <person name="Chen A."/>
            <person name="Palaniappan K."/>
            <person name="Land M."/>
            <person name="Hauser L."/>
            <person name="Chang Y.J."/>
            <person name="Jeffries C.D."/>
            <person name="Rohde M."/>
            <person name="Goker M."/>
            <person name="Woyke T."/>
            <person name="Bristow J."/>
            <person name="Eisen J.A."/>
            <person name="Markowitz V."/>
            <person name="Hugenholtz P."/>
            <person name="Kyrpides N.C."/>
            <person name="Klenk H.P."/>
            <person name="Lapidus A."/>
        </authorList>
    </citation>
    <scope>NUCLEOTIDE SEQUENCE [LARGE SCALE GENOMIC DNA]</scope>
    <source>
        <strain evidence="5">ATCC 700542 / DSM 9946 / VI-R2</strain>
    </source>
</reference>
<evidence type="ECO:0000313" key="5">
    <source>
        <dbReference type="Proteomes" id="UP000001916"/>
    </source>
</evidence>
<keyword evidence="5" id="KW-1185">Reference proteome</keyword>
<sequence length="238" mass="26943">MYARPSREDTISKVNDWSKLSEPFPASEVQWRVEALSKDKRRAMVVPYVDARSVLDRLDEVVGPEGWQDHYEVLVEKEGNYAVKCRLTLLEVSKEDVGEGDSLKAAFSDALKRAAVKFGVGRYLYRLEKQWVDHDPATGHFEVPRLEPGHPENLPELHPSAVLEELPEAKPLGESEAETPPAKPEPQELIHRLIDRLKELGMGKEVARIVMKYQGYGSSPEETKRLYGELRALLKGKS</sequence>
<dbReference type="AlphaFoldDB" id="D7BBJ8"/>
<evidence type="ECO:0000313" key="4">
    <source>
        <dbReference type="EMBL" id="ADH64460.1"/>
    </source>
</evidence>
<dbReference type="Pfam" id="PF04098">
    <property type="entry name" value="Rad52_Rad22"/>
    <property type="match status" value="1"/>
</dbReference>
<gene>
    <name evidence="4" type="ordered locus">Mesil_2611</name>
</gene>
<evidence type="ECO:0000256" key="3">
    <source>
        <dbReference type="ARBA" id="ARBA00023204"/>
    </source>
</evidence>
<evidence type="ECO:0000256" key="1">
    <source>
        <dbReference type="ARBA" id="ARBA00006638"/>
    </source>
</evidence>
<keyword evidence="3" id="KW-0234">DNA repair</keyword>
<dbReference type="InterPro" id="IPR041247">
    <property type="entry name" value="Rad52_fam"/>
</dbReference>
<protein>
    <submittedName>
        <fullName evidence="4">Rad52/22 double-strand break repair protein</fullName>
    </submittedName>
</protein>
<dbReference type="KEGG" id="msv:Mesil_2611"/>
<organism evidence="4 5">
    <name type="scientific">Allomeiothermus silvanus (strain ATCC 700542 / DSM 9946 / NBRC 106475 / NCIMB 13440 / VI-R2)</name>
    <name type="common">Thermus silvanus</name>
    <dbReference type="NCBI Taxonomy" id="526227"/>
    <lineage>
        <taxon>Bacteria</taxon>
        <taxon>Thermotogati</taxon>
        <taxon>Deinococcota</taxon>
        <taxon>Deinococci</taxon>
        <taxon>Thermales</taxon>
        <taxon>Thermaceae</taxon>
        <taxon>Allomeiothermus</taxon>
    </lineage>
</organism>
<dbReference type="eggNOG" id="COG4712">
    <property type="taxonomic scope" value="Bacteria"/>
</dbReference>
<dbReference type="GO" id="GO:0006281">
    <property type="term" value="P:DNA repair"/>
    <property type="evidence" value="ECO:0007669"/>
    <property type="project" value="UniProtKB-KW"/>
</dbReference>
<proteinExistence type="inferred from homology"/>
<dbReference type="EMBL" id="CP002042">
    <property type="protein sequence ID" value="ADH64460.1"/>
    <property type="molecule type" value="Genomic_DNA"/>
</dbReference>
<dbReference type="STRING" id="526227.Mesil_2611"/>